<name>A0A5B8FJ97_9RHOB</name>
<dbReference type="SUPFAM" id="SSF51182">
    <property type="entry name" value="RmlC-like cupins"/>
    <property type="match status" value="1"/>
</dbReference>
<dbReference type="Proteomes" id="UP000305888">
    <property type="component" value="Plasmid pD4M1C"/>
</dbReference>
<evidence type="ECO:0000313" key="3">
    <source>
        <dbReference type="Proteomes" id="UP000305888"/>
    </source>
</evidence>
<protein>
    <submittedName>
        <fullName evidence="2">Cupin domain-containing protein</fullName>
    </submittedName>
</protein>
<geneLocation type="plasmid" evidence="3">
    <name>pd4m1c</name>
</geneLocation>
<dbReference type="KEGG" id="ppru:FDP22_22660"/>
<sequence length="93" mass="9404">MSGPRVEQSGLGAAPYHAQGASLSVDLGWLEAEAPEATGPEEMLAVLEGALTLTCDGARHALSAGQGALIPAGARRALVPQGRALLYRVRAAG</sequence>
<dbReference type="Pfam" id="PF07883">
    <property type="entry name" value="Cupin_2"/>
    <property type="match status" value="1"/>
</dbReference>
<feature type="domain" description="Cupin type-2" evidence="1">
    <location>
        <begin position="41"/>
        <end position="78"/>
    </location>
</feature>
<accession>A0A5B8FJ97</accession>
<reference evidence="2 3" key="1">
    <citation type="submission" date="2019-06" db="EMBL/GenBank/DDBJ databases">
        <title>Genome sequence of Rhodobacteraceae bacterium D4M1.</title>
        <authorList>
            <person name="Cao J."/>
        </authorList>
    </citation>
    <scope>NUCLEOTIDE SEQUENCE [LARGE SCALE GENOMIC DNA]</scope>
    <source>
        <strain evidence="2 3">D4M1</strain>
        <plasmid evidence="3">pd4m1c</plasmid>
    </source>
</reference>
<dbReference type="AlphaFoldDB" id="A0A5B8FJ97"/>
<keyword evidence="2" id="KW-0614">Plasmid</keyword>
<evidence type="ECO:0000313" key="2">
    <source>
        <dbReference type="EMBL" id="QDL94671.1"/>
    </source>
</evidence>
<organism evidence="2 3">
    <name type="scientific">Paroceanicella profunda</name>
    <dbReference type="NCBI Taxonomy" id="2579971"/>
    <lineage>
        <taxon>Bacteria</taxon>
        <taxon>Pseudomonadati</taxon>
        <taxon>Pseudomonadota</taxon>
        <taxon>Alphaproteobacteria</taxon>
        <taxon>Rhodobacterales</taxon>
        <taxon>Paracoccaceae</taxon>
        <taxon>Paroceanicella</taxon>
    </lineage>
</organism>
<dbReference type="EMBL" id="CP040821">
    <property type="protein sequence ID" value="QDL94671.1"/>
    <property type="molecule type" value="Genomic_DNA"/>
</dbReference>
<dbReference type="OrthoDB" id="9035486at2"/>
<gene>
    <name evidence="2" type="ORF">FDP22_22660</name>
</gene>
<dbReference type="InterPro" id="IPR013096">
    <property type="entry name" value="Cupin_2"/>
</dbReference>
<proteinExistence type="predicted"/>
<dbReference type="InterPro" id="IPR011051">
    <property type="entry name" value="RmlC_Cupin_sf"/>
</dbReference>
<evidence type="ECO:0000259" key="1">
    <source>
        <dbReference type="Pfam" id="PF07883"/>
    </source>
</evidence>
<dbReference type="Gene3D" id="2.60.120.10">
    <property type="entry name" value="Jelly Rolls"/>
    <property type="match status" value="1"/>
</dbReference>
<dbReference type="InterPro" id="IPR014710">
    <property type="entry name" value="RmlC-like_jellyroll"/>
</dbReference>
<keyword evidence="3" id="KW-1185">Reference proteome</keyword>
<dbReference type="RefSeq" id="WP_138576852.1">
    <property type="nucleotide sequence ID" value="NZ_CP040821.1"/>
</dbReference>